<organism evidence="2 3">
    <name type="scientific">Zalophus californianus</name>
    <name type="common">California sealion</name>
    <dbReference type="NCBI Taxonomy" id="9704"/>
    <lineage>
        <taxon>Eukaryota</taxon>
        <taxon>Metazoa</taxon>
        <taxon>Chordata</taxon>
        <taxon>Craniata</taxon>
        <taxon>Vertebrata</taxon>
        <taxon>Euteleostomi</taxon>
        <taxon>Mammalia</taxon>
        <taxon>Eutheria</taxon>
        <taxon>Laurasiatheria</taxon>
        <taxon>Carnivora</taxon>
        <taxon>Caniformia</taxon>
        <taxon>Pinnipedia</taxon>
        <taxon>Otariidae</taxon>
        <taxon>Zalophus</taxon>
    </lineage>
</organism>
<name>A0A6J2C2R8_ZALCA</name>
<dbReference type="GeneID" id="113916028"/>
<accession>A0A6J2C2R8</accession>
<dbReference type="KEGG" id="zca:113916028"/>
<dbReference type="OrthoDB" id="10620491at2759"/>
<dbReference type="Proteomes" id="UP000515165">
    <property type="component" value="Chromosome 1"/>
</dbReference>
<feature type="compositionally biased region" description="Low complexity" evidence="1">
    <location>
        <begin position="14"/>
        <end position="29"/>
    </location>
</feature>
<keyword evidence="2" id="KW-1185">Reference proteome</keyword>
<gene>
    <name evidence="3" type="primary">LOC113916028</name>
</gene>
<reference evidence="3" key="1">
    <citation type="submission" date="2025-08" db="UniProtKB">
        <authorList>
            <consortium name="RefSeq"/>
        </authorList>
    </citation>
    <scope>IDENTIFICATION</scope>
    <source>
        <tissue evidence="3">Blood</tissue>
    </source>
</reference>
<evidence type="ECO:0000313" key="3">
    <source>
        <dbReference type="RefSeq" id="XP_027437681.1"/>
    </source>
</evidence>
<dbReference type="RefSeq" id="XP_027437681.1">
    <property type="nucleotide sequence ID" value="XM_027581880.1"/>
</dbReference>
<evidence type="ECO:0000313" key="2">
    <source>
        <dbReference type="Proteomes" id="UP000515165"/>
    </source>
</evidence>
<dbReference type="AlphaFoldDB" id="A0A6J2C2R8"/>
<protein>
    <submittedName>
        <fullName evidence="3">Uncharacterized protein LOC113916028</fullName>
    </submittedName>
</protein>
<feature type="region of interest" description="Disordered" evidence="1">
    <location>
        <begin position="1"/>
        <end position="63"/>
    </location>
</feature>
<proteinExistence type="predicted"/>
<evidence type="ECO:0000256" key="1">
    <source>
        <dbReference type="SAM" id="MobiDB-lite"/>
    </source>
</evidence>
<sequence length="136" mass="14802">MAPPAPLARSLGLGADPPGRAPPAGCRRPTAQRGTGQRSPPPLRALPTPSAEARRRRSLREARPRWRAALLPAGLPLIQWMVTLLFCLRMVQSVPCGLSLGVPSELQPPALYLMNTRWSDTQKQPQKMLCATRLPG</sequence>